<dbReference type="AlphaFoldDB" id="A0A5S6R1U2"/>
<evidence type="ECO:0000313" key="2">
    <source>
        <dbReference type="Proteomes" id="UP000046395"/>
    </source>
</evidence>
<keyword evidence="2" id="KW-1185">Reference proteome</keyword>
<reference evidence="3" key="1">
    <citation type="submission" date="2019-12" db="UniProtKB">
        <authorList>
            <consortium name="WormBaseParasite"/>
        </authorList>
    </citation>
    <scope>IDENTIFICATION</scope>
</reference>
<organism evidence="2 3">
    <name type="scientific">Trichuris muris</name>
    <name type="common">Mouse whipworm</name>
    <dbReference type="NCBI Taxonomy" id="70415"/>
    <lineage>
        <taxon>Eukaryota</taxon>
        <taxon>Metazoa</taxon>
        <taxon>Ecdysozoa</taxon>
        <taxon>Nematoda</taxon>
        <taxon>Enoplea</taxon>
        <taxon>Dorylaimia</taxon>
        <taxon>Trichinellida</taxon>
        <taxon>Trichuridae</taxon>
        <taxon>Trichuris</taxon>
    </lineage>
</organism>
<sequence length="170" mass="19214">MTSKQLRPTVAAVSNGSRFVRKLKKLLNKRGTQRWGNLAPARDGPAWEFQVRPTRVERAAPRRRQAPERVGRPKRFRQLYPIQRPIAARLKAAENAYLERHFLCASPPGNFSKIREQGGNDHPSSRLRIGKSLFPIRARRSNSNWEKARGTRDGMPGGGWPGMEASLSGH</sequence>
<name>A0A5S6R1U2_TRIMR</name>
<proteinExistence type="predicted"/>
<dbReference type="WBParaSite" id="TMUE_3000013398.1">
    <property type="protein sequence ID" value="TMUE_3000013398.1"/>
    <property type="gene ID" value="WBGene00301889"/>
</dbReference>
<protein>
    <submittedName>
        <fullName evidence="3">TPX2 central domain-containing protein</fullName>
    </submittedName>
</protein>
<evidence type="ECO:0000256" key="1">
    <source>
        <dbReference type="SAM" id="MobiDB-lite"/>
    </source>
</evidence>
<feature type="region of interest" description="Disordered" evidence="1">
    <location>
        <begin position="144"/>
        <end position="170"/>
    </location>
</feature>
<dbReference type="Proteomes" id="UP000046395">
    <property type="component" value="Unassembled WGS sequence"/>
</dbReference>
<accession>A0A5S6R1U2</accession>
<evidence type="ECO:0000313" key="3">
    <source>
        <dbReference type="WBParaSite" id="TMUE_3000013398.1"/>
    </source>
</evidence>